<dbReference type="InterPro" id="IPR011708">
    <property type="entry name" value="DNA_pol3_alpha_NTPase_dom"/>
</dbReference>
<evidence type="ECO:0000259" key="1">
    <source>
        <dbReference type="SMART" id="SM00481"/>
    </source>
</evidence>
<dbReference type="GO" id="GO:0008408">
    <property type="term" value="F:3'-5' exonuclease activity"/>
    <property type="evidence" value="ECO:0007669"/>
    <property type="project" value="InterPro"/>
</dbReference>
<dbReference type="GO" id="GO:0006260">
    <property type="term" value="P:DNA replication"/>
    <property type="evidence" value="ECO:0007669"/>
    <property type="project" value="InterPro"/>
</dbReference>
<feature type="non-terminal residue" evidence="2">
    <location>
        <position position="431"/>
    </location>
</feature>
<evidence type="ECO:0000313" key="2">
    <source>
        <dbReference type="EMBL" id="PIR86368.1"/>
    </source>
</evidence>
<dbReference type="InterPro" id="IPR004805">
    <property type="entry name" value="DnaE2/DnaE/PolC"/>
</dbReference>
<dbReference type="InterPro" id="IPR004013">
    <property type="entry name" value="PHP_dom"/>
</dbReference>
<dbReference type="Pfam" id="PF07733">
    <property type="entry name" value="DNA_pol3_alpha"/>
    <property type="match status" value="1"/>
</dbReference>
<protein>
    <submittedName>
        <fullName evidence="2">DNA polymerase III subunit alpha</fullName>
    </submittedName>
</protein>
<dbReference type="Pfam" id="PF02811">
    <property type="entry name" value="PHP"/>
    <property type="match status" value="1"/>
</dbReference>
<name>A0A2H0UIZ2_9BACT</name>
<dbReference type="EMBL" id="PFBF01000028">
    <property type="protein sequence ID" value="PIR86368.1"/>
    <property type="molecule type" value="Genomic_DNA"/>
</dbReference>
<comment type="caution">
    <text evidence="2">The sequence shown here is derived from an EMBL/GenBank/DDBJ whole genome shotgun (WGS) entry which is preliminary data.</text>
</comment>
<gene>
    <name evidence="2" type="ORF">COU13_01280</name>
</gene>
<dbReference type="AlphaFoldDB" id="A0A2H0UIZ2"/>
<dbReference type="InterPro" id="IPR016195">
    <property type="entry name" value="Pol/histidinol_Pase-like"/>
</dbReference>
<dbReference type="Gene3D" id="3.20.20.140">
    <property type="entry name" value="Metal-dependent hydrolases"/>
    <property type="match status" value="1"/>
</dbReference>
<dbReference type="SMART" id="SM00481">
    <property type="entry name" value="POLIIIAc"/>
    <property type="match status" value="1"/>
</dbReference>
<accession>A0A2H0UIZ2</accession>
<reference evidence="3" key="1">
    <citation type="submission" date="2017-09" db="EMBL/GenBank/DDBJ databases">
        <title>Depth-based differentiation of microbial function through sediment-hosted aquifers and enrichment of novel symbionts in the deep terrestrial subsurface.</title>
        <authorList>
            <person name="Probst A.J."/>
            <person name="Ladd B."/>
            <person name="Jarett J.K."/>
            <person name="Geller-Mcgrath D.E."/>
            <person name="Sieber C.M.K."/>
            <person name="Emerson J.B."/>
            <person name="Anantharaman K."/>
            <person name="Thomas B.C."/>
            <person name="Malmstrom R."/>
            <person name="Stieglmeier M."/>
            <person name="Klingl A."/>
            <person name="Woyke T."/>
            <person name="Ryan C.M."/>
            <person name="Banfield J.F."/>
        </authorList>
    </citation>
    <scope>NUCLEOTIDE SEQUENCE [LARGE SCALE GENOMIC DNA]</scope>
</reference>
<dbReference type="PANTHER" id="PTHR32294">
    <property type="entry name" value="DNA POLYMERASE III SUBUNIT ALPHA"/>
    <property type="match status" value="1"/>
</dbReference>
<organism evidence="2 3">
    <name type="scientific">Candidatus Kaiserbacteria bacterium CG10_big_fil_rev_8_21_14_0_10_43_70</name>
    <dbReference type="NCBI Taxonomy" id="1974605"/>
    <lineage>
        <taxon>Bacteria</taxon>
        <taxon>Candidatus Kaiseribacteriota</taxon>
    </lineage>
</organism>
<dbReference type="PANTHER" id="PTHR32294:SF0">
    <property type="entry name" value="DNA POLYMERASE III SUBUNIT ALPHA"/>
    <property type="match status" value="1"/>
</dbReference>
<dbReference type="Proteomes" id="UP000230706">
    <property type="component" value="Unassembled WGS sequence"/>
</dbReference>
<proteinExistence type="predicted"/>
<dbReference type="SUPFAM" id="SSF89550">
    <property type="entry name" value="PHP domain-like"/>
    <property type="match status" value="1"/>
</dbReference>
<sequence length="431" mass="49104">MSPFLLYDKKILLFMTYSAQQKSSAKQRENKCRGFTHLHTHSHYSLLQGLPRIPELVEAAKADGQTALALTDNGNLYGAISFYKECKKNGIKPIIGSDIYVAPRSRHEKEHNIDDNTSRLVLLARNETGYRNLLKLVSRSFIEGFYYTPRADRELVEEYSEGLLAIIPSFAGGPSRALSGKDTSRAEESLEWHKKVFGKYLYTEITIHPEIKGHEELMKSLTALSKEKDVPIMAAHDTYYLKKEEAVARELVRKIRTGGRLDRELGVSQTDFSFISQKTALDLFKDLPEAIENTQRIVDECTLEIELGNWVFPDFPIPKDSTHDKELRGLTEKGLKMRKMEKTKEIEERIDYELGVIADKGYAPYFLVVADLLRHARENNIFTNTRGSAAGSLVSYLCGITTIDPIFYRLPFERFLNPERPSPPDIDMDLA</sequence>
<dbReference type="InterPro" id="IPR003141">
    <property type="entry name" value="Pol/His_phosphatase_N"/>
</dbReference>
<feature type="domain" description="Polymerase/histidinol phosphatase N-terminal" evidence="1">
    <location>
        <begin position="36"/>
        <end position="103"/>
    </location>
</feature>
<evidence type="ECO:0000313" key="3">
    <source>
        <dbReference type="Proteomes" id="UP000230706"/>
    </source>
</evidence>